<reference evidence="1 2" key="1">
    <citation type="submission" date="2007-06" db="EMBL/GenBank/DDBJ databases">
        <title>The Genome Sequence of Coccidioides posadasii RMSCC_3488.</title>
        <authorList>
            <consortium name="Coccidioides Genome Resources Consortium"/>
            <consortium name="The Broad Institute Genome Sequencing Platform"/>
            <person name="Henn M.R."/>
            <person name="Sykes S."/>
            <person name="Young S."/>
            <person name="Jaffe D."/>
            <person name="Berlin A."/>
            <person name="Alvarez P."/>
            <person name="Butler J."/>
            <person name="Gnerre S."/>
            <person name="Grabherr M."/>
            <person name="Mauceli E."/>
            <person name="Brockman W."/>
            <person name="Kodira C."/>
            <person name="Alvarado L."/>
            <person name="Zeng Q."/>
            <person name="Crawford M."/>
            <person name="Antoine C."/>
            <person name="Devon K."/>
            <person name="Galgiani J."/>
            <person name="Orsborn K."/>
            <person name="Lewis M.L."/>
            <person name="Nusbaum C."/>
            <person name="Galagan J."/>
            <person name="Birren B."/>
        </authorList>
    </citation>
    <scope>NUCLEOTIDE SEQUENCE [LARGE SCALE GENOMIC DNA]</scope>
    <source>
        <strain evidence="1 2">RMSCC 3488</strain>
    </source>
</reference>
<dbReference type="Proteomes" id="UP000054567">
    <property type="component" value="Unassembled WGS sequence"/>
</dbReference>
<reference evidence="2" key="3">
    <citation type="journal article" date="2010" name="Genome Res.">
        <title>Population genomic sequencing of Coccidioides fungi reveals recent hybridization and transposon control.</title>
        <authorList>
            <person name="Neafsey D.E."/>
            <person name="Barker B.M."/>
            <person name="Sharpton T.J."/>
            <person name="Stajich J.E."/>
            <person name="Park D.J."/>
            <person name="Whiston E."/>
            <person name="Hung C.-Y."/>
            <person name="McMahan C."/>
            <person name="White J."/>
            <person name="Sykes S."/>
            <person name="Heiman D."/>
            <person name="Young S."/>
            <person name="Zeng Q."/>
            <person name="Abouelleil A."/>
            <person name="Aftuck L."/>
            <person name="Bessette D."/>
            <person name="Brown A."/>
            <person name="FitzGerald M."/>
            <person name="Lui A."/>
            <person name="Macdonald J.P."/>
            <person name="Priest M."/>
            <person name="Orbach M.J."/>
            <person name="Galgiani J.N."/>
            <person name="Kirkland T.N."/>
            <person name="Cole G.T."/>
            <person name="Birren B.W."/>
            <person name="Henn M.R."/>
            <person name="Taylor J.W."/>
            <person name="Rounsley S.D."/>
        </authorList>
    </citation>
    <scope>NUCLEOTIDE SEQUENCE [LARGE SCALE GENOMIC DNA]</scope>
    <source>
        <strain evidence="2">RMSCC 3488</strain>
    </source>
</reference>
<accession>A0A0J6F9Q0</accession>
<proteinExistence type="predicted"/>
<protein>
    <submittedName>
        <fullName evidence="1">Uncharacterized protein</fullName>
    </submittedName>
</protein>
<organism evidence="1 2">
    <name type="scientific">Coccidioides posadasii RMSCC 3488</name>
    <dbReference type="NCBI Taxonomy" id="454284"/>
    <lineage>
        <taxon>Eukaryota</taxon>
        <taxon>Fungi</taxon>
        <taxon>Dikarya</taxon>
        <taxon>Ascomycota</taxon>
        <taxon>Pezizomycotina</taxon>
        <taxon>Eurotiomycetes</taxon>
        <taxon>Eurotiomycetidae</taxon>
        <taxon>Onygenales</taxon>
        <taxon>Onygenaceae</taxon>
        <taxon>Coccidioides</taxon>
    </lineage>
</organism>
<gene>
    <name evidence="1" type="ORF">CPAG_02020</name>
</gene>
<dbReference type="VEuPathDB" id="FungiDB:CPAG_02020"/>
<dbReference type="AlphaFoldDB" id="A0A0J6F9Q0"/>
<sequence>MGPEHSRYDWLKTNHAQPTLYAAFLSSAPRQRTADSYKAQPTLLSLLYYGAVLDPGSRTLGTVFGPLLKELDGQSSNSAFLHAKPALGISRCGQMFAQDPKDLVE</sequence>
<reference evidence="2" key="2">
    <citation type="journal article" date="2009" name="Genome Res.">
        <title>Comparative genomic analyses of the human fungal pathogens Coccidioides and their relatives.</title>
        <authorList>
            <person name="Sharpton T.J."/>
            <person name="Stajich J.E."/>
            <person name="Rounsley S.D."/>
            <person name="Gardner M.J."/>
            <person name="Wortman J.R."/>
            <person name="Jordar V.S."/>
            <person name="Maiti R."/>
            <person name="Kodira C.D."/>
            <person name="Neafsey D.E."/>
            <person name="Zeng Q."/>
            <person name="Hung C.-Y."/>
            <person name="McMahan C."/>
            <person name="Muszewska A."/>
            <person name="Grynberg M."/>
            <person name="Mandel M.A."/>
            <person name="Kellner E.M."/>
            <person name="Barker B.M."/>
            <person name="Galgiani J.N."/>
            <person name="Orbach M.J."/>
            <person name="Kirkland T.N."/>
            <person name="Cole G.T."/>
            <person name="Henn M.R."/>
            <person name="Birren B.W."/>
            <person name="Taylor J.W."/>
        </authorList>
    </citation>
    <scope>NUCLEOTIDE SEQUENCE [LARGE SCALE GENOMIC DNA]</scope>
    <source>
        <strain evidence="2">RMSCC 3488</strain>
    </source>
</reference>
<evidence type="ECO:0000313" key="1">
    <source>
        <dbReference type="EMBL" id="KMM65674.1"/>
    </source>
</evidence>
<name>A0A0J6F9Q0_COCPO</name>
<evidence type="ECO:0000313" key="2">
    <source>
        <dbReference type="Proteomes" id="UP000054567"/>
    </source>
</evidence>
<dbReference type="EMBL" id="DS268109">
    <property type="protein sequence ID" value="KMM65674.1"/>
    <property type="molecule type" value="Genomic_DNA"/>
</dbReference>